<protein>
    <submittedName>
        <fullName evidence="2">Uncharacterized protein</fullName>
    </submittedName>
</protein>
<proteinExistence type="predicted"/>
<accession>A0A7Y3RN01</accession>
<sequence>MSDDDHPKILPEERSIFETDTWIKYMWIGVPAAGAFFALMNTVLFFMGKTKPKFGWVDGNPVFYGIVGFVSFSFIVLAGQHLRKILMREEGYYDGPTAEMPRIGEDEEVRIRSLETGGREE</sequence>
<comment type="caution">
    <text evidence="2">The sequence shown here is derived from an EMBL/GenBank/DDBJ whole genome shotgun (WGS) entry which is preliminary data.</text>
</comment>
<keyword evidence="1" id="KW-0812">Transmembrane</keyword>
<dbReference type="Proteomes" id="UP000536835">
    <property type="component" value="Unassembled WGS sequence"/>
</dbReference>
<evidence type="ECO:0000256" key="1">
    <source>
        <dbReference type="SAM" id="Phobius"/>
    </source>
</evidence>
<keyword evidence="1" id="KW-1133">Transmembrane helix</keyword>
<feature type="transmembrane region" description="Helical" evidence="1">
    <location>
        <begin position="25"/>
        <end position="47"/>
    </location>
</feature>
<keyword evidence="3" id="KW-1185">Reference proteome</keyword>
<gene>
    <name evidence="2" type="ORF">HK107_09835</name>
</gene>
<dbReference type="EMBL" id="JABFCX010000003">
    <property type="protein sequence ID" value="NNU16620.1"/>
    <property type="molecule type" value="Genomic_DNA"/>
</dbReference>
<organism evidence="2 3">
    <name type="scientific">Parvularcula mediterranea</name>
    <dbReference type="NCBI Taxonomy" id="2732508"/>
    <lineage>
        <taxon>Bacteria</taxon>
        <taxon>Pseudomonadati</taxon>
        <taxon>Pseudomonadota</taxon>
        <taxon>Alphaproteobacteria</taxon>
        <taxon>Parvularculales</taxon>
        <taxon>Parvularculaceae</taxon>
        <taxon>Parvularcula</taxon>
    </lineage>
</organism>
<name>A0A7Y3RN01_9PROT</name>
<keyword evidence="1" id="KW-0472">Membrane</keyword>
<reference evidence="2 3" key="1">
    <citation type="submission" date="2020-05" db="EMBL/GenBank/DDBJ databases">
        <title>Parvularcula mediterraneae sp. nov., isolated from polypropylene straw from shallow seawater of the seashore of Laganas in Zakynthos island, Greece.</title>
        <authorList>
            <person name="Szabo I."/>
            <person name="Al-Omari J."/>
            <person name="Rado J."/>
            <person name="Szerdahelyi G.S."/>
        </authorList>
    </citation>
    <scope>NUCLEOTIDE SEQUENCE [LARGE SCALE GENOMIC DNA]</scope>
    <source>
        <strain evidence="2 3">ZS-1/3</strain>
    </source>
</reference>
<evidence type="ECO:0000313" key="3">
    <source>
        <dbReference type="Proteomes" id="UP000536835"/>
    </source>
</evidence>
<dbReference type="RefSeq" id="WP_173199253.1">
    <property type="nucleotide sequence ID" value="NZ_JABFCX010000003.1"/>
</dbReference>
<evidence type="ECO:0000313" key="2">
    <source>
        <dbReference type="EMBL" id="NNU16620.1"/>
    </source>
</evidence>
<dbReference type="AlphaFoldDB" id="A0A7Y3RN01"/>
<feature type="transmembrane region" description="Helical" evidence="1">
    <location>
        <begin position="62"/>
        <end position="79"/>
    </location>
</feature>